<accession>A0A699WVR4</accession>
<feature type="compositionally biased region" description="Low complexity" evidence="1">
    <location>
        <begin position="22"/>
        <end position="35"/>
    </location>
</feature>
<feature type="non-terminal residue" evidence="2">
    <location>
        <position position="1"/>
    </location>
</feature>
<organism evidence="2">
    <name type="scientific">Tanacetum cinerariifolium</name>
    <name type="common">Dalmatian daisy</name>
    <name type="synonym">Chrysanthemum cinerariifolium</name>
    <dbReference type="NCBI Taxonomy" id="118510"/>
    <lineage>
        <taxon>Eukaryota</taxon>
        <taxon>Viridiplantae</taxon>
        <taxon>Streptophyta</taxon>
        <taxon>Embryophyta</taxon>
        <taxon>Tracheophyta</taxon>
        <taxon>Spermatophyta</taxon>
        <taxon>Magnoliopsida</taxon>
        <taxon>eudicotyledons</taxon>
        <taxon>Gunneridae</taxon>
        <taxon>Pentapetalae</taxon>
        <taxon>asterids</taxon>
        <taxon>campanulids</taxon>
        <taxon>Asterales</taxon>
        <taxon>Asteraceae</taxon>
        <taxon>Asteroideae</taxon>
        <taxon>Anthemideae</taxon>
        <taxon>Anthemidinae</taxon>
        <taxon>Tanacetum</taxon>
    </lineage>
</organism>
<protein>
    <submittedName>
        <fullName evidence="2">Uncharacterized protein</fullName>
    </submittedName>
</protein>
<reference evidence="2" key="1">
    <citation type="journal article" date="2019" name="Sci. Rep.">
        <title>Draft genome of Tanacetum cinerariifolium, the natural source of mosquito coil.</title>
        <authorList>
            <person name="Yamashiro T."/>
            <person name="Shiraishi A."/>
            <person name="Satake H."/>
            <person name="Nakayama K."/>
        </authorList>
    </citation>
    <scope>NUCLEOTIDE SEQUENCE</scope>
</reference>
<feature type="non-terminal residue" evidence="2">
    <location>
        <position position="108"/>
    </location>
</feature>
<name>A0A699WVR4_TANCI</name>
<dbReference type="EMBL" id="BKCJ011774950">
    <property type="protein sequence ID" value="GFD51832.1"/>
    <property type="molecule type" value="Genomic_DNA"/>
</dbReference>
<feature type="region of interest" description="Disordered" evidence="1">
    <location>
        <begin position="1"/>
        <end position="35"/>
    </location>
</feature>
<evidence type="ECO:0000313" key="2">
    <source>
        <dbReference type="EMBL" id="GFD51832.1"/>
    </source>
</evidence>
<gene>
    <name evidence="2" type="ORF">Tci_923801</name>
</gene>
<evidence type="ECO:0000256" key="1">
    <source>
        <dbReference type="SAM" id="MobiDB-lite"/>
    </source>
</evidence>
<sequence length="108" mass="11535">PNMSPVTPVTPGASLANGVLPSTVSSDGSDSSQKSVLSLFEEDVEFVGVEVEGTEKAMEQALKEGIVGEAGPLKRKVIPNGPEKDKVEEDKAGLKEFNDTNYWKVDQE</sequence>
<comment type="caution">
    <text evidence="2">The sequence shown here is derived from an EMBL/GenBank/DDBJ whole genome shotgun (WGS) entry which is preliminary data.</text>
</comment>
<dbReference type="AlphaFoldDB" id="A0A699WVR4"/>
<proteinExistence type="predicted"/>